<name>A0A0F9JDG2_9ZZZZ</name>
<evidence type="ECO:0008006" key="2">
    <source>
        <dbReference type="Google" id="ProtNLM"/>
    </source>
</evidence>
<protein>
    <recommendedName>
        <fullName evidence="2">IrrE N-terminal-like domain-containing protein</fullName>
    </recommendedName>
</protein>
<evidence type="ECO:0000313" key="1">
    <source>
        <dbReference type="EMBL" id="KKM67809.1"/>
    </source>
</evidence>
<dbReference type="AlphaFoldDB" id="A0A0F9JDG2"/>
<dbReference type="EMBL" id="LAZR01010283">
    <property type="protein sequence ID" value="KKM67809.1"/>
    <property type="molecule type" value="Genomic_DNA"/>
</dbReference>
<organism evidence="1">
    <name type="scientific">marine sediment metagenome</name>
    <dbReference type="NCBI Taxonomy" id="412755"/>
    <lineage>
        <taxon>unclassified sequences</taxon>
        <taxon>metagenomes</taxon>
        <taxon>ecological metagenomes</taxon>
    </lineage>
</organism>
<gene>
    <name evidence="1" type="ORF">LCGC14_1467440</name>
</gene>
<proteinExistence type="predicted"/>
<accession>A0A0F9JDG2</accession>
<reference evidence="1" key="1">
    <citation type="journal article" date="2015" name="Nature">
        <title>Complex archaea that bridge the gap between prokaryotes and eukaryotes.</title>
        <authorList>
            <person name="Spang A."/>
            <person name="Saw J.H."/>
            <person name="Jorgensen S.L."/>
            <person name="Zaremba-Niedzwiedzka K."/>
            <person name="Martijn J."/>
            <person name="Lind A.E."/>
            <person name="van Eijk R."/>
            <person name="Schleper C."/>
            <person name="Guy L."/>
            <person name="Ettema T.J."/>
        </authorList>
    </citation>
    <scope>NUCLEOTIDE SEQUENCE</scope>
</reference>
<comment type="caution">
    <text evidence="1">The sequence shown here is derived from an EMBL/GenBank/DDBJ whole genome shotgun (WGS) entry which is preliminary data.</text>
</comment>
<sequence>MPDRMADEVSSALALLPYPMHPAHAVSYIAGAYGVARIRRNGFGRPGHGLLIKAGKNAAHEIIIGGRGTERMEGITTVAHEVGHIIFGPSTDTAQVEHPERDLIVYVKAEEIIAERFAKLLVKALWAKWIEHWRK</sequence>